<sequence>MGVSRPPAAMAAMAGMLSFGTAVLPLQEDVKILGVEVDRGLRFDNHVKTIAKKASHRISALRRVVSFLDRMERLLLYKAQIWPHLEYTALSWMSCAATHRRRLDSIQRRTLWLVDAAPSPHPEPERPLDSLEHRRDVATIVVFHKAQVQKVPHLAGLRHPLRVSTRRLLEDSYHL</sequence>
<evidence type="ECO:0000313" key="3">
    <source>
        <dbReference type="Proteomes" id="UP000324222"/>
    </source>
</evidence>
<gene>
    <name evidence="2" type="ORF">E2C01_018860</name>
</gene>
<reference evidence="2 3" key="1">
    <citation type="submission" date="2019-05" db="EMBL/GenBank/DDBJ databases">
        <title>Another draft genome of Portunus trituberculatus and its Hox gene families provides insights of decapod evolution.</title>
        <authorList>
            <person name="Jeong J.-H."/>
            <person name="Song I."/>
            <person name="Kim S."/>
            <person name="Choi T."/>
            <person name="Kim D."/>
            <person name="Ryu S."/>
            <person name="Kim W."/>
        </authorList>
    </citation>
    <scope>NUCLEOTIDE SEQUENCE [LARGE SCALE GENOMIC DNA]</scope>
    <source>
        <tissue evidence="2">Muscle</tissue>
    </source>
</reference>
<keyword evidence="3" id="KW-1185">Reference proteome</keyword>
<evidence type="ECO:0000313" key="2">
    <source>
        <dbReference type="EMBL" id="MPC25738.1"/>
    </source>
</evidence>
<protein>
    <submittedName>
        <fullName evidence="2">Uncharacterized protein</fullName>
    </submittedName>
</protein>
<dbReference type="AlphaFoldDB" id="A0A5B7DWE6"/>
<keyword evidence="1" id="KW-0732">Signal</keyword>
<name>A0A5B7DWE6_PORTR</name>
<proteinExistence type="predicted"/>
<feature type="signal peptide" evidence="1">
    <location>
        <begin position="1"/>
        <end position="22"/>
    </location>
</feature>
<organism evidence="2 3">
    <name type="scientific">Portunus trituberculatus</name>
    <name type="common">Swimming crab</name>
    <name type="synonym">Neptunus trituberculatus</name>
    <dbReference type="NCBI Taxonomy" id="210409"/>
    <lineage>
        <taxon>Eukaryota</taxon>
        <taxon>Metazoa</taxon>
        <taxon>Ecdysozoa</taxon>
        <taxon>Arthropoda</taxon>
        <taxon>Crustacea</taxon>
        <taxon>Multicrustacea</taxon>
        <taxon>Malacostraca</taxon>
        <taxon>Eumalacostraca</taxon>
        <taxon>Eucarida</taxon>
        <taxon>Decapoda</taxon>
        <taxon>Pleocyemata</taxon>
        <taxon>Brachyura</taxon>
        <taxon>Eubrachyura</taxon>
        <taxon>Portunoidea</taxon>
        <taxon>Portunidae</taxon>
        <taxon>Portuninae</taxon>
        <taxon>Portunus</taxon>
    </lineage>
</organism>
<feature type="chain" id="PRO_5022963366" evidence="1">
    <location>
        <begin position="23"/>
        <end position="175"/>
    </location>
</feature>
<dbReference type="Proteomes" id="UP000324222">
    <property type="component" value="Unassembled WGS sequence"/>
</dbReference>
<dbReference type="EMBL" id="VSRR010001502">
    <property type="protein sequence ID" value="MPC25738.1"/>
    <property type="molecule type" value="Genomic_DNA"/>
</dbReference>
<evidence type="ECO:0000256" key="1">
    <source>
        <dbReference type="SAM" id="SignalP"/>
    </source>
</evidence>
<comment type="caution">
    <text evidence="2">The sequence shown here is derived from an EMBL/GenBank/DDBJ whole genome shotgun (WGS) entry which is preliminary data.</text>
</comment>
<accession>A0A5B7DWE6</accession>
<dbReference type="OrthoDB" id="6364030at2759"/>